<gene>
    <name evidence="2" type="ORF">RR46_03564</name>
</gene>
<evidence type="ECO:0000256" key="1">
    <source>
        <dbReference type="SAM" id="Phobius"/>
    </source>
</evidence>
<feature type="transmembrane region" description="Helical" evidence="1">
    <location>
        <begin position="109"/>
        <end position="128"/>
    </location>
</feature>
<name>A0A194QD78_PAPXU</name>
<dbReference type="AlphaFoldDB" id="A0A194QD78"/>
<evidence type="ECO:0000313" key="3">
    <source>
        <dbReference type="Proteomes" id="UP000053268"/>
    </source>
</evidence>
<reference evidence="2 3" key="1">
    <citation type="journal article" date="2015" name="Nat. Commun.">
        <title>Outbred genome sequencing and CRISPR/Cas9 gene editing in butterflies.</title>
        <authorList>
            <person name="Li X."/>
            <person name="Fan D."/>
            <person name="Zhang W."/>
            <person name="Liu G."/>
            <person name="Zhang L."/>
            <person name="Zhao L."/>
            <person name="Fang X."/>
            <person name="Chen L."/>
            <person name="Dong Y."/>
            <person name="Chen Y."/>
            <person name="Ding Y."/>
            <person name="Zhao R."/>
            <person name="Feng M."/>
            <person name="Zhu Y."/>
            <person name="Feng Y."/>
            <person name="Jiang X."/>
            <person name="Zhu D."/>
            <person name="Xiang H."/>
            <person name="Feng X."/>
            <person name="Li S."/>
            <person name="Wang J."/>
            <person name="Zhang G."/>
            <person name="Kronforst M.R."/>
            <person name="Wang W."/>
        </authorList>
    </citation>
    <scope>NUCLEOTIDE SEQUENCE [LARGE SCALE GENOMIC DNA]</scope>
    <source>
        <strain evidence="2">Ya'a_city_454_Px</strain>
        <tissue evidence="2">Whole body</tissue>
    </source>
</reference>
<organism evidence="2 3">
    <name type="scientific">Papilio xuthus</name>
    <name type="common">Asian swallowtail butterfly</name>
    <dbReference type="NCBI Taxonomy" id="66420"/>
    <lineage>
        <taxon>Eukaryota</taxon>
        <taxon>Metazoa</taxon>
        <taxon>Ecdysozoa</taxon>
        <taxon>Arthropoda</taxon>
        <taxon>Hexapoda</taxon>
        <taxon>Insecta</taxon>
        <taxon>Pterygota</taxon>
        <taxon>Neoptera</taxon>
        <taxon>Endopterygota</taxon>
        <taxon>Lepidoptera</taxon>
        <taxon>Glossata</taxon>
        <taxon>Ditrysia</taxon>
        <taxon>Papilionoidea</taxon>
        <taxon>Papilionidae</taxon>
        <taxon>Papilioninae</taxon>
        <taxon>Papilio</taxon>
    </lineage>
</organism>
<feature type="transmembrane region" description="Helical" evidence="1">
    <location>
        <begin position="61"/>
        <end position="83"/>
    </location>
</feature>
<dbReference type="EMBL" id="KQ459167">
    <property type="protein sequence ID" value="KPJ03498.1"/>
    <property type="molecule type" value="Genomic_DNA"/>
</dbReference>
<keyword evidence="1" id="KW-1133">Transmembrane helix</keyword>
<sequence length="200" mass="23166">MNTRRIADKAWDLMPIDVNLLTNIFSIAVTVMEFFGLQKFFGKIKEAKSVQDIHDNKEMDLVISILMSSISSLLCLTLPFAMIESPMELFNNKLLISLRYIAEYIEKNLSLIDQIIFVLTLLLIYAGLRNVFNAINVTKLNVSPWIQKGKYLSRKQTTLASKNYKNTTRNDTSFSEKTDKINMNYRIYRNVNNKSTLKYN</sequence>
<keyword evidence="1" id="KW-0812">Transmembrane</keyword>
<feature type="transmembrane region" description="Helical" evidence="1">
    <location>
        <begin position="20"/>
        <end position="41"/>
    </location>
</feature>
<proteinExistence type="predicted"/>
<dbReference type="Proteomes" id="UP000053268">
    <property type="component" value="Unassembled WGS sequence"/>
</dbReference>
<evidence type="ECO:0000313" key="2">
    <source>
        <dbReference type="EMBL" id="KPJ03498.1"/>
    </source>
</evidence>
<keyword evidence="1" id="KW-0472">Membrane</keyword>
<accession>A0A194QD78</accession>
<protein>
    <submittedName>
        <fullName evidence="2">Uncharacterized protein</fullName>
    </submittedName>
</protein>
<keyword evidence="3" id="KW-1185">Reference proteome</keyword>